<dbReference type="CDD" id="cd04301">
    <property type="entry name" value="NAT_SF"/>
    <property type="match status" value="1"/>
</dbReference>
<dbReference type="InterPro" id="IPR016181">
    <property type="entry name" value="Acyl_CoA_acyltransferase"/>
</dbReference>
<dbReference type="GO" id="GO:0016747">
    <property type="term" value="F:acyltransferase activity, transferring groups other than amino-acyl groups"/>
    <property type="evidence" value="ECO:0007669"/>
    <property type="project" value="InterPro"/>
</dbReference>
<keyword evidence="3" id="KW-1185">Reference proteome</keyword>
<dbReference type="PROSITE" id="PS51186">
    <property type="entry name" value="GNAT"/>
    <property type="match status" value="1"/>
</dbReference>
<sequence length="187" mass="22075">MIIKQLKLKTISQEDIPFLFTIYASTRKQEVDKWGWTEEQQNTFLTMQWQAQQASYSQQFPQASQWLILFENNAIGRCIIEDLQQYLHLIDLSILPNYQGKGIGTTVLKRLQQMVTQDEKPLCLKVLRTNPAKQLYERLGFKQIGVDELYVEMQWNEKRRRINNGRSVCRRNSNVQWSVCASWMGIL</sequence>
<feature type="domain" description="N-acetyltransferase" evidence="1">
    <location>
        <begin position="6"/>
        <end position="161"/>
    </location>
</feature>
<evidence type="ECO:0000313" key="2">
    <source>
        <dbReference type="EMBL" id="MEC1179522.1"/>
    </source>
</evidence>
<evidence type="ECO:0000313" key="3">
    <source>
        <dbReference type="Proteomes" id="UP001344888"/>
    </source>
</evidence>
<proteinExistence type="predicted"/>
<dbReference type="Pfam" id="PF13673">
    <property type="entry name" value="Acetyltransf_10"/>
    <property type="match status" value="1"/>
</dbReference>
<comment type="caution">
    <text evidence="2">The sequence shown here is derived from an EMBL/GenBank/DDBJ whole genome shotgun (WGS) entry which is preliminary data.</text>
</comment>
<dbReference type="SUPFAM" id="SSF55729">
    <property type="entry name" value="Acyl-CoA N-acyltransferases (Nat)"/>
    <property type="match status" value="1"/>
</dbReference>
<reference evidence="2 3" key="1">
    <citation type="submission" date="2023-03" db="EMBL/GenBank/DDBJ databases">
        <title>Bacillus Genome Sequencing.</title>
        <authorList>
            <person name="Dunlap C."/>
        </authorList>
    </citation>
    <scope>NUCLEOTIDE SEQUENCE [LARGE SCALE GENOMIC DNA]</scope>
    <source>
        <strain evidence="2 3">B-59205</strain>
    </source>
</reference>
<dbReference type="EMBL" id="JARSFG010000017">
    <property type="protein sequence ID" value="MEC1179522.1"/>
    <property type="molecule type" value="Genomic_DNA"/>
</dbReference>
<dbReference type="Proteomes" id="UP001344888">
    <property type="component" value="Unassembled WGS sequence"/>
</dbReference>
<dbReference type="Gene3D" id="3.40.630.30">
    <property type="match status" value="1"/>
</dbReference>
<accession>A0AAW9NPP7</accession>
<gene>
    <name evidence="2" type="ORF">P9B03_13570</name>
</gene>
<dbReference type="AlphaFoldDB" id="A0AAW9NPP7"/>
<name>A0AAW9NPP7_9BACL</name>
<organism evidence="2 3">
    <name type="scientific">Metasolibacillus meyeri</name>
    <dbReference type="NCBI Taxonomy" id="1071052"/>
    <lineage>
        <taxon>Bacteria</taxon>
        <taxon>Bacillati</taxon>
        <taxon>Bacillota</taxon>
        <taxon>Bacilli</taxon>
        <taxon>Bacillales</taxon>
        <taxon>Caryophanaceae</taxon>
        <taxon>Metasolibacillus</taxon>
    </lineage>
</organism>
<dbReference type="InterPro" id="IPR000182">
    <property type="entry name" value="GNAT_dom"/>
</dbReference>
<protein>
    <submittedName>
        <fullName evidence="2">GNAT family N-acetyltransferase</fullName>
    </submittedName>
</protein>
<dbReference type="RefSeq" id="WP_326123984.1">
    <property type="nucleotide sequence ID" value="NZ_JARSFG010000017.1"/>
</dbReference>
<evidence type="ECO:0000259" key="1">
    <source>
        <dbReference type="PROSITE" id="PS51186"/>
    </source>
</evidence>